<evidence type="ECO:0000313" key="1">
    <source>
        <dbReference type="EMBL" id="KAJ7014974.1"/>
    </source>
</evidence>
<keyword evidence="2" id="KW-1185">Reference proteome</keyword>
<dbReference type="AlphaFoldDB" id="A0AAD6RTR5"/>
<proteinExistence type="predicted"/>
<protein>
    <submittedName>
        <fullName evidence="1">Uncharacterized protein</fullName>
    </submittedName>
</protein>
<sequence length="27" mass="3270">MENLGFCFIQENRPKVHSRINFLFLSE</sequence>
<comment type="caution">
    <text evidence="1">The sequence shown here is derived from an EMBL/GenBank/DDBJ whole genome shotgun (WGS) entry which is preliminary data.</text>
</comment>
<reference evidence="1 2" key="1">
    <citation type="journal article" date="2023" name="Mol. Ecol. Resour.">
        <title>Chromosome-level genome assembly of a triploid poplar Populus alba 'Berolinensis'.</title>
        <authorList>
            <person name="Chen S."/>
            <person name="Yu Y."/>
            <person name="Wang X."/>
            <person name="Wang S."/>
            <person name="Zhang T."/>
            <person name="Zhou Y."/>
            <person name="He R."/>
            <person name="Meng N."/>
            <person name="Wang Y."/>
            <person name="Liu W."/>
            <person name="Liu Z."/>
            <person name="Liu J."/>
            <person name="Guo Q."/>
            <person name="Huang H."/>
            <person name="Sederoff R.R."/>
            <person name="Wang G."/>
            <person name="Qu G."/>
            <person name="Chen S."/>
        </authorList>
    </citation>
    <scope>NUCLEOTIDE SEQUENCE [LARGE SCALE GENOMIC DNA]</scope>
    <source>
        <strain evidence="1">SC-2020</strain>
    </source>
</reference>
<dbReference type="Proteomes" id="UP001164929">
    <property type="component" value="Chromosome 1"/>
</dbReference>
<evidence type="ECO:0000313" key="2">
    <source>
        <dbReference type="Proteomes" id="UP001164929"/>
    </source>
</evidence>
<organism evidence="1 2">
    <name type="scientific">Populus alba x Populus x berolinensis</name>
    <dbReference type="NCBI Taxonomy" id="444605"/>
    <lineage>
        <taxon>Eukaryota</taxon>
        <taxon>Viridiplantae</taxon>
        <taxon>Streptophyta</taxon>
        <taxon>Embryophyta</taxon>
        <taxon>Tracheophyta</taxon>
        <taxon>Spermatophyta</taxon>
        <taxon>Magnoliopsida</taxon>
        <taxon>eudicotyledons</taxon>
        <taxon>Gunneridae</taxon>
        <taxon>Pentapetalae</taxon>
        <taxon>rosids</taxon>
        <taxon>fabids</taxon>
        <taxon>Malpighiales</taxon>
        <taxon>Salicaceae</taxon>
        <taxon>Saliceae</taxon>
        <taxon>Populus</taxon>
    </lineage>
</organism>
<name>A0AAD6RTR5_9ROSI</name>
<dbReference type="EMBL" id="JAQIZT010000001">
    <property type="protein sequence ID" value="KAJ7014974.1"/>
    <property type="molecule type" value="Genomic_DNA"/>
</dbReference>
<accession>A0AAD6RTR5</accession>
<gene>
    <name evidence="1" type="ORF">NC653_004308</name>
</gene>